<dbReference type="RefSeq" id="WP_259622247.1">
    <property type="nucleotide sequence ID" value="NZ_JANYMP010000003.1"/>
</dbReference>
<evidence type="ECO:0000313" key="2">
    <source>
        <dbReference type="EMBL" id="MCS7476731.1"/>
    </source>
</evidence>
<dbReference type="InterPro" id="IPR036388">
    <property type="entry name" value="WH-like_DNA-bd_sf"/>
</dbReference>
<dbReference type="InterPro" id="IPR000835">
    <property type="entry name" value="HTH_MarR-typ"/>
</dbReference>
<comment type="caution">
    <text evidence="2">The sequence shown here is derived from an EMBL/GenBank/DDBJ whole genome shotgun (WGS) entry which is preliminary data.</text>
</comment>
<reference evidence="2" key="1">
    <citation type="submission" date="2022-08" db="EMBL/GenBank/DDBJ databases">
        <authorList>
            <person name="Tistechok S."/>
            <person name="Samborskyy M."/>
            <person name="Roman I."/>
        </authorList>
    </citation>
    <scope>NUCLEOTIDE SEQUENCE</scope>
    <source>
        <strain evidence="2">DSM 103496</strain>
    </source>
</reference>
<dbReference type="PANTHER" id="PTHR33164">
    <property type="entry name" value="TRANSCRIPTIONAL REGULATOR, MARR FAMILY"/>
    <property type="match status" value="1"/>
</dbReference>
<dbReference type="InterPro" id="IPR036390">
    <property type="entry name" value="WH_DNA-bd_sf"/>
</dbReference>
<dbReference type="PANTHER" id="PTHR33164:SF43">
    <property type="entry name" value="HTH-TYPE TRANSCRIPTIONAL REPRESSOR YETL"/>
    <property type="match status" value="1"/>
</dbReference>
<accession>A0A9X3AEE0</accession>
<gene>
    <name evidence="2" type="ORF">NZH93_07685</name>
</gene>
<dbReference type="AlphaFoldDB" id="A0A9X3AEE0"/>
<dbReference type="PRINTS" id="PR00598">
    <property type="entry name" value="HTHMARR"/>
</dbReference>
<dbReference type="Gene3D" id="1.10.10.10">
    <property type="entry name" value="Winged helix-like DNA-binding domain superfamily/Winged helix DNA-binding domain"/>
    <property type="match status" value="1"/>
</dbReference>
<dbReference type="SUPFAM" id="SSF46785">
    <property type="entry name" value="Winged helix' DNA-binding domain"/>
    <property type="match status" value="1"/>
</dbReference>
<dbReference type="Proteomes" id="UP001141259">
    <property type="component" value="Unassembled WGS sequence"/>
</dbReference>
<name>A0A9X3AEE0_9PSEU</name>
<evidence type="ECO:0000313" key="3">
    <source>
        <dbReference type="Proteomes" id="UP001141259"/>
    </source>
</evidence>
<evidence type="ECO:0000259" key="1">
    <source>
        <dbReference type="PROSITE" id="PS50995"/>
    </source>
</evidence>
<protein>
    <submittedName>
        <fullName evidence="2">MarR family transcriptional regulator</fullName>
    </submittedName>
</protein>
<dbReference type="PROSITE" id="PS50995">
    <property type="entry name" value="HTH_MARR_2"/>
    <property type="match status" value="1"/>
</dbReference>
<organism evidence="2 3">
    <name type="scientific">Umezawaea endophytica</name>
    <dbReference type="NCBI Taxonomy" id="1654476"/>
    <lineage>
        <taxon>Bacteria</taxon>
        <taxon>Bacillati</taxon>
        <taxon>Actinomycetota</taxon>
        <taxon>Actinomycetes</taxon>
        <taxon>Pseudonocardiales</taxon>
        <taxon>Pseudonocardiaceae</taxon>
        <taxon>Umezawaea</taxon>
    </lineage>
</organism>
<feature type="domain" description="HTH marR-type" evidence="1">
    <location>
        <begin position="15"/>
        <end position="146"/>
    </location>
</feature>
<dbReference type="Pfam" id="PF12802">
    <property type="entry name" value="MarR_2"/>
    <property type="match status" value="1"/>
</dbReference>
<proteinExistence type="predicted"/>
<dbReference type="InterPro" id="IPR039422">
    <property type="entry name" value="MarR/SlyA-like"/>
</dbReference>
<dbReference type="SMART" id="SM00347">
    <property type="entry name" value="HTH_MARR"/>
    <property type="match status" value="1"/>
</dbReference>
<dbReference type="GO" id="GO:0003700">
    <property type="term" value="F:DNA-binding transcription factor activity"/>
    <property type="evidence" value="ECO:0007669"/>
    <property type="project" value="InterPro"/>
</dbReference>
<dbReference type="EMBL" id="JANYMP010000003">
    <property type="protein sequence ID" value="MCS7476731.1"/>
    <property type="molecule type" value="Genomic_DNA"/>
</dbReference>
<dbReference type="GO" id="GO:0006950">
    <property type="term" value="P:response to stress"/>
    <property type="evidence" value="ECO:0007669"/>
    <property type="project" value="TreeGrafter"/>
</dbReference>
<sequence length="160" mass="17710">MTTVGDSNPAGAVDSNPLEDALTHLQCVVVARRTRTNPEHVTWQQYDVLENLRLRGRMTPSQLSDSLGVSRQSMSKALRFLKDRELVAQIADGTDRRELTTTLTDEGREFLSRAADSRRAAAAVARTVLTPGEQSIFAELCQKVADALYDHTRTPLEKDA</sequence>
<keyword evidence="3" id="KW-1185">Reference proteome</keyword>